<proteinExistence type="predicted"/>
<comment type="caution">
    <text evidence="2">The sequence shown here is derived from an EMBL/GenBank/DDBJ whole genome shotgun (WGS) entry which is preliminary data.</text>
</comment>
<dbReference type="PANTHER" id="PTHR33164">
    <property type="entry name" value="TRANSCRIPTIONAL REGULATOR, MARR FAMILY"/>
    <property type="match status" value="1"/>
</dbReference>
<dbReference type="EMBL" id="BPRB01000056">
    <property type="protein sequence ID" value="GJE58881.1"/>
    <property type="molecule type" value="Genomic_DNA"/>
</dbReference>
<dbReference type="PANTHER" id="PTHR33164:SF105">
    <property type="entry name" value="TRANSCRIPTIONAL REPRESSOR PROTEIN-RELATED"/>
    <property type="match status" value="1"/>
</dbReference>
<dbReference type="InterPro" id="IPR036390">
    <property type="entry name" value="WH_DNA-bd_sf"/>
</dbReference>
<dbReference type="InterPro" id="IPR039422">
    <property type="entry name" value="MarR/SlyA-like"/>
</dbReference>
<dbReference type="SUPFAM" id="SSF46785">
    <property type="entry name" value="Winged helix' DNA-binding domain"/>
    <property type="match status" value="1"/>
</dbReference>
<dbReference type="PROSITE" id="PS50995">
    <property type="entry name" value="HTH_MARR_2"/>
    <property type="match status" value="1"/>
</dbReference>
<evidence type="ECO:0000313" key="3">
    <source>
        <dbReference type="Proteomes" id="UP001055057"/>
    </source>
</evidence>
<evidence type="ECO:0000313" key="2">
    <source>
        <dbReference type="EMBL" id="GJE58881.1"/>
    </source>
</evidence>
<name>A0ABQ4TWD0_9HYPH</name>
<dbReference type="RefSeq" id="WP_238181479.1">
    <property type="nucleotide sequence ID" value="NZ_BPRB01000056.1"/>
</dbReference>
<accession>A0ABQ4TWD0</accession>
<keyword evidence="3" id="KW-1185">Reference proteome</keyword>
<dbReference type="Pfam" id="PF01047">
    <property type="entry name" value="MarR"/>
    <property type="match status" value="1"/>
</dbReference>
<dbReference type="Gene3D" id="1.10.10.10">
    <property type="entry name" value="Winged helix-like DNA-binding domain superfamily/Winged helix DNA-binding domain"/>
    <property type="match status" value="1"/>
</dbReference>
<dbReference type="SMART" id="SM00347">
    <property type="entry name" value="HTH_MARR"/>
    <property type="match status" value="1"/>
</dbReference>
<organism evidence="2 3">
    <name type="scientific">Methylobacterium trifolii</name>
    <dbReference type="NCBI Taxonomy" id="1003092"/>
    <lineage>
        <taxon>Bacteria</taxon>
        <taxon>Pseudomonadati</taxon>
        <taxon>Pseudomonadota</taxon>
        <taxon>Alphaproteobacteria</taxon>
        <taxon>Hyphomicrobiales</taxon>
        <taxon>Methylobacteriaceae</taxon>
        <taxon>Methylobacterium</taxon>
    </lineage>
</organism>
<sequence length="120" mass="13384">MTQLYDRHLVAVSLRATQYAILAQLDRYGPMAVHELAHHLVMDRTATGRTLRPLERDGLVHNGPGRDARTRCIKLTPEGAARLEAARIPWRRAQTAFEAQYGATEADSLRLSLARVVGRA</sequence>
<gene>
    <name evidence="2" type="ORF">MPOCJGCO_0966</name>
</gene>
<evidence type="ECO:0000259" key="1">
    <source>
        <dbReference type="PROSITE" id="PS50995"/>
    </source>
</evidence>
<feature type="domain" description="HTH marR-type" evidence="1">
    <location>
        <begin position="1"/>
        <end position="118"/>
    </location>
</feature>
<reference evidence="2" key="2">
    <citation type="submission" date="2021-08" db="EMBL/GenBank/DDBJ databases">
        <authorList>
            <person name="Tani A."/>
            <person name="Ola A."/>
            <person name="Ogura Y."/>
            <person name="Katsura K."/>
            <person name="Hayashi T."/>
        </authorList>
    </citation>
    <scope>NUCLEOTIDE SEQUENCE</scope>
    <source>
        <strain evidence="2">DSM 23632</strain>
    </source>
</reference>
<reference evidence="2" key="1">
    <citation type="journal article" date="2021" name="Front. Microbiol.">
        <title>Comprehensive Comparative Genomics and Phenotyping of Methylobacterium Species.</title>
        <authorList>
            <person name="Alessa O."/>
            <person name="Ogura Y."/>
            <person name="Fujitani Y."/>
            <person name="Takami H."/>
            <person name="Hayashi T."/>
            <person name="Sahin N."/>
            <person name="Tani A."/>
        </authorList>
    </citation>
    <scope>NUCLEOTIDE SEQUENCE</scope>
    <source>
        <strain evidence="2">DSM 23632</strain>
    </source>
</reference>
<dbReference type="Proteomes" id="UP001055057">
    <property type="component" value="Unassembled WGS sequence"/>
</dbReference>
<dbReference type="InterPro" id="IPR036388">
    <property type="entry name" value="WH-like_DNA-bd_sf"/>
</dbReference>
<protein>
    <submittedName>
        <fullName evidence="2">HTH-type transcriptional regulator/GBAA_1941/BAS1801</fullName>
    </submittedName>
</protein>
<dbReference type="InterPro" id="IPR000835">
    <property type="entry name" value="HTH_MarR-typ"/>
</dbReference>